<evidence type="ECO:0000256" key="3">
    <source>
        <dbReference type="ARBA" id="ARBA00022737"/>
    </source>
</evidence>
<evidence type="ECO:0000256" key="5">
    <source>
        <dbReference type="SAM" id="MobiDB-lite"/>
    </source>
</evidence>
<dbReference type="PATRIC" id="fig|926562.3.peg.2094"/>
<reference evidence="8 9" key="1">
    <citation type="journal article" date="2012" name="Stand. Genomic Sci.">
        <title>Genome sequence of the orange-pigmented seawater bacterium Owenweeksia hongkongensis type strain (UST20020801(T)).</title>
        <authorList>
            <person name="Riedel T."/>
            <person name="Held B."/>
            <person name="Nolan M."/>
            <person name="Lucas S."/>
            <person name="Lapidus A."/>
            <person name="Tice H."/>
            <person name="Del Rio T.G."/>
            <person name="Cheng J.F."/>
            <person name="Han C."/>
            <person name="Tapia R."/>
            <person name="Goodwin L.A."/>
            <person name="Pitluck S."/>
            <person name="Liolios K."/>
            <person name="Mavromatis K."/>
            <person name="Pagani I."/>
            <person name="Ivanova N."/>
            <person name="Mikhailova N."/>
            <person name="Pati A."/>
            <person name="Chen A."/>
            <person name="Palaniappan K."/>
            <person name="Rohde M."/>
            <person name="Tindall B.J."/>
            <person name="Detter J.C."/>
            <person name="Goker M."/>
            <person name="Woyke T."/>
            <person name="Bristow J."/>
            <person name="Eisen J.A."/>
            <person name="Markowitz V."/>
            <person name="Hugenholtz P."/>
            <person name="Klenk H.P."/>
            <person name="Kyrpides N.C."/>
        </authorList>
    </citation>
    <scope>NUCLEOTIDE SEQUENCE</scope>
    <source>
        <strain evidence="9">DSM 17368 / JCM 12287 / NRRL B-23963</strain>
    </source>
</reference>
<dbReference type="Pfam" id="PF25023">
    <property type="entry name" value="TEN_YD-shell"/>
    <property type="match status" value="1"/>
</dbReference>
<dbReference type="InterPro" id="IPR006530">
    <property type="entry name" value="YD"/>
</dbReference>
<feature type="domain" description="Insecticide toxin TcdB middle/N-terminal" evidence="6">
    <location>
        <begin position="1762"/>
        <end position="1906"/>
    </location>
</feature>
<name>G8R3K1_OWEHD</name>
<protein>
    <submittedName>
        <fullName evidence="8">RHS repeat-associated core domain protein</fullName>
    </submittedName>
</protein>
<sequence>MKNQIDFTTKVAAFVMIATMLGNDLIASTRAMLNFNPAAINYIEVDSFSSSVPIVEEHSENREEEVSSAKDEETSPSNNTAWEARLKTTSIAYLGYHHQDPLHMPEDDFFEFTVPEDFKTYKNVILEYDIQGLEDGHNIPKSVNGRPVYYGSSIEPGTDWQRVSVELNEAELKPGNNTIRFGMPEGFGSSVTVKNVDLLFTNDESTAPLNDRMGRIEASEADFTIEERLDEDRLFELLSMDMPSIPNDIKNVTQGADGFLLESFKKDSARITIAYQSDVVPSGSGMSRLHLFYFDDERRTWKVASNLNFDPIAGTVTGQAPSNTDYFAGLISSPEMPEASAFVPTAISDIKAANPAAGISMINPPSASRTGEASVSYPIDIPAGRAGLTPSLMLNYSSDGGAGWLGIGWSINVPQVAVETSWGVPTFGTGETEGYLLNGSALYMEGGLRPNKTAMSSSRASGDVQFIERTINSYKTITRKGSAPNNYYWVEKHADGTEYFYGTTDGTSFDASYVLSDGPGGNIVKWFLAMTKDRWGNYIKYYYDIGTENSATDAKKDGHYAVLSKIAYTGFDGGDAPRYIVEFKKTKDRQDATINLKAGIKELDYHSLNNIKIRYVDPNLSNDTVEISRYHMTYGNGDFGKKTLLSITKYDKNDDEFHEHSFTYHTSGNRITYGNPTPINTNIGPFNNLFSGMDDKIKKIALPLSQQAEPSSINSSVTSGWGAGGSVGLGVCFTGSSFIPTKAWTFSGSMGLSQSVTQSKINLDDFNGDGLPDIMFDAGIHKAYLPLKTQADGSQFFGKSRRISQPGSLNESMSISFSTGVNFAMPLNALYYGLNYNNNRSFNYRYLTDYNADGFKDLVNQGVVYFGRMNQAGDYSFDVSSEQTPNPVIKGTSASTYTDDESLPDLQMVRTWEAPMDGYVNISGTATCDVNTVDGLRLGIQKGSTFLVAMTDVSGSSSLNMVANNVHVNRGEKILFRTQSKNNGYSDLAYWNPKVKYTNNLSRVDPNGIDYAESTYEDGFMLSASQGVITTDDKYIKVSWPALNSSVNLTDDVTFRISALWTPNGGTSSSVFSFSNKISAGSPLNLTGNFVDNNGNPANFVNSFLKIPGYGTGGEWNVFFQVLSSSNVDWKAINWRPEVSFGDDPCGLPTRKKYPSVMYHTYNKVLQLEASYPVTTSGAGSDQMRFWPVVSFSNVLSAFTTDEISEGSPKYAWFVSKTAGGLLSKMVLKINTNGTYAYYTDKSYSQVVTQASSSTVYGFSREQVLEGTAHVGWFCQDKLLGAFLRSSTSSISYKNLTQGGIQEATSVNFDVFAINRTALQDYHLGWGQFCWNDADNPDAPIGVSEMQLNSSMISEEKNYQKNEPEISDMQQEITESSPTPATDKFHMLIARRWERPSRLPSYIKENYANGSDEKLDCWSAWNGHEGVYANDGATSPGKFAESPRMIKPTVPANSGNYLAEGIPIVTTSNSLADNVTAAAGLLGQSETRNIGSAFNSKPQTAYLDINGDGYPDIIKYDNSDPKMQVTVPLGGYANETDFFDSDGNLGKSISESVTMTIAGSFANNDKRFMKTGNVSGSAGLGSNYSEFEWLDINGDGLPDRVSSDNSTDILIEYNRGNGLFEAVSVNTSLSQSSLNKSNSTSGSLGLGLSSLDDATDKVGGSFSAGIGLNVTGGEVAKQFIDYNGDGLLDIAVSSGSAVSVYYNLGTEWSGPFGISGIDLGKSEALGVYGNIAGTYSFPSATVPPGASIKTSLSGNAQANFALNKTNSTLRDMNGDNIPDIVSSDGFGKLSVRYATNVIGNSNLLSTVTNPLGGSFSINYHREGNKYGNYPVAIKTSTSADNEVMVWDMPYSKWVLSQVVIDDGLDLQDQGEDIDGADDIQLSFKYDGGIKSRRERDFIGFTRVQTLREADNPMPTVNTDPIARYTSTVVEYFRPSSTSPQEIRKAEYLKGYPFFNYNLYHEEGWCDVEGDLVPCPLIQDIKRTKNTYEYRNVIQSGSSIGMLEKPYDEFVLVNANALSETQTIFPALIEKEDVTFPDYQEESLFHSLVYELDYDEYTNVTWYSRKGSNVISGVSDAIVGVIDNSEYEYLEDNSHFYGELYGFTYPFNDFVVDPNTGEVCFTLHSDDFGHHGYEDINICVPEYEFQSPNSCTSQGGDNPPIELVFRKYVVKTTNITKKQYDCNYHAPIIAEMDYFPLDNKSDYRANVLKSHKIFIGVNNSPGFRRGTSVELTGNGKGVAKIKNELNFTGSSFTQTDLLYDGFGNVTKITSPNNLNNERLVTNYEYETDCNQFVKRVWNSYGDEACYKYEQRTGNLLRQVGINGHATAYQYDGKDRLKAVYGPREYANPGSAATISFEYYPEGTAGGTVPVAITSHNMGVSGTMASNPPSINCDSDDNFSSRPSMSQVMQTATFIDGMSRVVQVKKDAAGNLESSGVYSYKKVREVSGITAYDYLGRDSVTTLSMLEDGADPISVINTGVSSTITKSVAYDYVGKPILHVDIREQGATVQTQIKYSWSEVNTPFAERCFNIETKVNSNRTYTNFINAEGQTIARQTKGNSSGVSQFTTFEFDALGQLLSSTDPIELETTYGYDAFGRITYEIHPDRGRTDFTYDNAGNLIKQKTPLTGTAGITMDYEYNRIKKRVMADSESKKTYNVYYSWGSEGDGKNGAGRVVSVNQGSQNTVKEEYTFDELGNRITEEKQIWTLDGGTRKYDFQYKYDSWGRMREIVYPDAEILTYNYTPTGELLGMDTHHEAANPMDASIVDNIYYDGFGNIVQLNYSNGTTTDFEYDSYSRRLTGLNLLSGTGTLWSDNTTSRTNLLTKDYTYDPYGNVKTVGNEASGFDYDQTLGFALFGIEGGEYDMQYNYDDLNRLSSASGMFDGRPLDLSMTYDDAGGLLTKNQDFDGIAYELEYELDTEEELEKRKSHQINSITDHTTTDETIYHYDDAGNVIQIDLPNEQQDFIWNELNHLRGVMNDNGISHYVYDQNGERIMKGNYLSSQGGSNESFDISNMTLDGYTLYVNPYYVVTNYNNTAEGSKHYYMGSQRIASGQMSYTLTPKVDFPPESYSPTSPETPGGIVDLHDLFSKLAVRRDQAFDIDLSTLLEAPELSDLKPFEAYEMAVNESPCQTLECRCAESIYWTEQSGEDCEAKKVMYWYHPDYLGNTEYVTNSGGLPHQFFWYSPWGEPLVSQDLGFLSGFRSRYKFNAKELDEETGNYYYGARYYNPQTSVWLGVDAMAAKYPSLSPYTFVANNPIMLIDPDGNQIDPALLDENSPNYCAETAQAFLDFAQTKEGQTFLSDYASEGQTIAGVTYSQGKYDKEGLDVKFDSKIITNKDGTISSANGVTDVDLDGERGKITISLNTASTNENNSNYLSGNIGKGEYMYNLVGTITHEAFIHGDLFAADFLDGGGFDYSNVPSTISGSPHHYASRRAAQNGNGRFYNQGFRIMGQMNTKYKQNYSREQIVNKMWHFRY</sequence>
<dbReference type="InterPro" id="IPR031325">
    <property type="entry name" value="RHS_repeat"/>
</dbReference>
<feature type="domain" description="Teneurin-like YD-shell" evidence="7">
    <location>
        <begin position="2713"/>
        <end position="2988"/>
    </location>
</feature>
<keyword evidence="9" id="KW-1185">Reference proteome</keyword>
<organism evidence="8 9">
    <name type="scientific">Owenweeksia hongkongensis (strain DSM 17368 / CIP 108786 / JCM 12287 / NRRL B-23963 / UST20020801)</name>
    <dbReference type="NCBI Taxonomy" id="926562"/>
    <lineage>
        <taxon>Bacteria</taxon>
        <taxon>Pseudomonadati</taxon>
        <taxon>Bacteroidota</taxon>
        <taxon>Flavobacteriia</taxon>
        <taxon>Flavobacteriales</taxon>
        <taxon>Owenweeksiaceae</taxon>
        <taxon>Owenweeksia</taxon>
    </lineage>
</organism>
<dbReference type="STRING" id="926562.Oweho_2082"/>
<evidence type="ECO:0000256" key="2">
    <source>
        <dbReference type="ARBA" id="ARBA00022525"/>
    </source>
</evidence>
<gene>
    <name evidence="8" type="ordered locus">Oweho_2082</name>
</gene>
<dbReference type="Pfam" id="PF05593">
    <property type="entry name" value="RHS_repeat"/>
    <property type="match status" value="1"/>
</dbReference>
<dbReference type="InterPro" id="IPR022045">
    <property type="entry name" value="TcdB_toxin_mid/N"/>
</dbReference>
<dbReference type="HOGENOM" id="CLU_000302_0_0_10"/>
<keyword evidence="2" id="KW-0964">Secreted</keyword>
<dbReference type="InterPro" id="IPR056823">
    <property type="entry name" value="TEN-like_YD-shell"/>
</dbReference>
<dbReference type="PANTHER" id="PTHR32305">
    <property type="match status" value="1"/>
</dbReference>
<dbReference type="InterPro" id="IPR003284">
    <property type="entry name" value="Sal_SpvB"/>
</dbReference>
<evidence type="ECO:0000256" key="1">
    <source>
        <dbReference type="ARBA" id="ARBA00004613"/>
    </source>
</evidence>
<keyword evidence="4" id="KW-0843">Virulence</keyword>
<dbReference type="KEGG" id="oho:Oweho_2082"/>
<dbReference type="eggNOG" id="COG3209">
    <property type="taxonomic scope" value="Bacteria"/>
</dbReference>
<dbReference type="NCBIfam" id="TIGR03696">
    <property type="entry name" value="Rhs_assc_core"/>
    <property type="match status" value="1"/>
</dbReference>
<dbReference type="Pfam" id="PF03534">
    <property type="entry name" value="SpvB"/>
    <property type="match status" value="1"/>
</dbReference>
<keyword evidence="3" id="KW-0677">Repeat</keyword>
<dbReference type="Gene3D" id="2.180.10.10">
    <property type="entry name" value="RHS repeat-associated core"/>
    <property type="match status" value="3"/>
</dbReference>
<dbReference type="Pfam" id="PF12256">
    <property type="entry name" value="TcdB_toxin_midN"/>
    <property type="match status" value="1"/>
</dbReference>
<evidence type="ECO:0000256" key="4">
    <source>
        <dbReference type="ARBA" id="ARBA00023026"/>
    </source>
</evidence>
<feature type="compositionally biased region" description="Basic and acidic residues" evidence="5">
    <location>
        <begin position="57"/>
        <end position="73"/>
    </location>
</feature>
<dbReference type="NCBIfam" id="TIGR01643">
    <property type="entry name" value="YD_repeat_2x"/>
    <property type="match status" value="2"/>
</dbReference>
<dbReference type="InterPro" id="IPR022385">
    <property type="entry name" value="Rhs_assc_core"/>
</dbReference>
<evidence type="ECO:0000259" key="7">
    <source>
        <dbReference type="Pfam" id="PF25023"/>
    </source>
</evidence>
<dbReference type="InterPro" id="IPR050708">
    <property type="entry name" value="T6SS_VgrG/RHS"/>
</dbReference>
<dbReference type="RefSeq" id="WP_014202406.1">
    <property type="nucleotide sequence ID" value="NC_016599.1"/>
</dbReference>
<dbReference type="OrthoDB" id="9765204at2"/>
<dbReference type="GO" id="GO:0005576">
    <property type="term" value="C:extracellular region"/>
    <property type="evidence" value="ECO:0007669"/>
    <property type="project" value="UniProtKB-SubCell"/>
</dbReference>
<evidence type="ECO:0000313" key="8">
    <source>
        <dbReference type="EMBL" id="AEV33057.1"/>
    </source>
</evidence>
<dbReference type="PANTHER" id="PTHR32305:SF15">
    <property type="entry name" value="PROTEIN RHSA-RELATED"/>
    <property type="match status" value="1"/>
</dbReference>
<dbReference type="GO" id="GO:0005737">
    <property type="term" value="C:cytoplasm"/>
    <property type="evidence" value="ECO:0007669"/>
    <property type="project" value="InterPro"/>
</dbReference>
<dbReference type="EMBL" id="CP003156">
    <property type="protein sequence ID" value="AEV33057.1"/>
    <property type="molecule type" value="Genomic_DNA"/>
</dbReference>
<comment type="subcellular location">
    <subcellularLocation>
        <location evidence="1">Secreted</location>
    </subcellularLocation>
</comment>
<evidence type="ECO:0000259" key="6">
    <source>
        <dbReference type="Pfam" id="PF12256"/>
    </source>
</evidence>
<evidence type="ECO:0000313" key="9">
    <source>
        <dbReference type="Proteomes" id="UP000005631"/>
    </source>
</evidence>
<accession>G8R3K1</accession>
<dbReference type="Proteomes" id="UP000005631">
    <property type="component" value="Chromosome"/>
</dbReference>
<proteinExistence type="predicted"/>
<dbReference type="SUPFAM" id="SSF69318">
    <property type="entry name" value="Integrin alpha N-terminal domain"/>
    <property type="match status" value="1"/>
</dbReference>
<feature type="region of interest" description="Disordered" evidence="5">
    <location>
        <begin position="57"/>
        <end position="80"/>
    </location>
</feature>
<dbReference type="InterPro" id="IPR028994">
    <property type="entry name" value="Integrin_alpha_N"/>
</dbReference>